<proteinExistence type="inferred from homology"/>
<evidence type="ECO:0000256" key="4">
    <source>
        <dbReference type="ARBA" id="ARBA00022461"/>
    </source>
</evidence>
<keyword evidence="6 13" id="KW-1133">Transmembrane helix</keyword>
<evidence type="ECO:0000256" key="7">
    <source>
        <dbReference type="ARBA" id="ARBA00023053"/>
    </source>
</evidence>
<keyword evidence="4 12" id="KW-0894">Sodium channel</keyword>
<dbReference type="PANTHER" id="PTHR11690">
    <property type="entry name" value="AMILORIDE-SENSITIVE SODIUM CHANNEL-RELATED"/>
    <property type="match status" value="1"/>
</dbReference>
<dbReference type="OrthoDB" id="6502088at2759"/>
<keyword evidence="8 12" id="KW-0406">Ion transport</keyword>
<comment type="subcellular location">
    <subcellularLocation>
        <location evidence="1">Membrane</location>
        <topology evidence="1">Multi-pass membrane protein</topology>
    </subcellularLocation>
</comment>
<reference evidence="14 15" key="1">
    <citation type="submission" date="2015-04" db="EMBL/GenBank/DDBJ databases">
        <authorList>
            <person name="Syromyatnikov M.Y."/>
            <person name="Popov V.N."/>
        </authorList>
    </citation>
    <scope>NUCLEOTIDE SEQUENCE [LARGE SCALE GENOMIC DNA]</scope>
</reference>
<keyword evidence="10 12" id="KW-0739">Sodium transport</keyword>
<keyword evidence="11 12" id="KW-0407">Ion channel</keyword>
<sequence length="363" mass="42235">MAIAKKSLKIKGRQLIFKSALELTWKQFTSTTSIHGLKNTSDSRGTIKTRITWATITIICFICAIILMKTFLMRYKSNPTRINLKTSFGQINEIEFPAVTFCNPNFMTLSRIKVLQDSLEIPSSLEDLSDSDIFRFIKYTAGFTNFITDFNESELPQLQELMQQNRYDVALTMKKLMYPCSTLLYRCRWEGKFIDCEKLFSISETYQGFCCSFNILKTSIISPMTQKKHYRIRNTEFFGPDMGLSVVLNPQIEKYAMTSINSEGMEILINHPNLFPSRSAIRRMLPHKQETFVEVRPERTDCSQAVRTLAISDRGCVFDNEHELRFFPTYKEENCYVECFMQLHIDTCGCLPYFYYNTENVPI</sequence>
<evidence type="ECO:0000256" key="6">
    <source>
        <dbReference type="ARBA" id="ARBA00022989"/>
    </source>
</evidence>
<protein>
    <submittedName>
        <fullName evidence="14">CLUMA_CG020926, isoform A</fullName>
    </submittedName>
</protein>
<keyword evidence="9 13" id="KW-0472">Membrane</keyword>
<evidence type="ECO:0000256" key="2">
    <source>
        <dbReference type="ARBA" id="ARBA00007193"/>
    </source>
</evidence>
<dbReference type="PRINTS" id="PR01078">
    <property type="entry name" value="AMINACHANNEL"/>
</dbReference>
<dbReference type="PANTHER" id="PTHR11690:SF237">
    <property type="entry name" value="PICKPOCKET 16-RELATED"/>
    <property type="match status" value="1"/>
</dbReference>
<evidence type="ECO:0000256" key="3">
    <source>
        <dbReference type="ARBA" id="ARBA00022448"/>
    </source>
</evidence>
<evidence type="ECO:0000313" key="14">
    <source>
        <dbReference type="EMBL" id="CRL08251.1"/>
    </source>
</evidence>
<evidence type="ECO:0000256" key="12">
    <source>
        <dbReference type="RuleBase" id="RU000679"/>
    </source>
</evidence>
<dbReference type="GO" id="GO:0015280">
    <property type="term" value="F:ligand-gated sodium channel activity"/>
    <property type="evidence" value="ECO:0007669"/>
    <property type="project" value="TreeGrafter"/>
</dbReference>
<evidence type="ECO:0000256" key="9">
    <source>
        <dbReference type="ARBA" id="ARBA00023136"/>
    </source>
</evidence>
<dbReference type="InterPro" id="IPR001873">
    <property type="entry name" value="ENaC"/>
</dbReference>
<gene>
    <name evidence="14" type="ORF">CLUMA_CG020926</name>
</gene>
<comment type="similarity">
    <text evidence="2 12">Belongs to the amiloride-sensitive sodium channel (TC 1.A.6) family.</text>
</comment>
<dbReference type="Proteomes" id="UP000183832">
    <property type="component" value="Unassembled WGS sequence"/>
</dbReference>
<evidence type="ECO:0000256" key="5">
    <source>
        <dbReference type="ARBA" id="ARBA00022692"/>
    </source>
</evidence>
<feature type="transmembrane region" description="Helical" evidence="13">
    <location>
        <begin position="51"/>
        <end position="72"/>
    </location>
</feature>
<keyword evidence="5 12" id="KW-0812">Transmembrane</keyword>
<evidence type="ECO:0000256" key="8">
    <source>
        <dbReference type="ARBA" id="ARBA00023065"/>
    </source>
</evidence>
<dbReference type="Gene3D" id="2.60.470.10">
    <property type="entry name" value="Acid-sensing ion channels like domains"/>
    <property type="match status" value="1"/>
</dbReference>
<organism evidence="14 15">
    <name type="scientific">Clunio marinus</name>
    <dbReference type="NCBI Taxonomy" id="568069"/>
    <lineage>
        <taxon>Eukaryota</taxon>
        <taxon>Metazoa</taxon>
        <taxon>Ecdysozoa</taxon>
        <taxon>Arthropoda</taxon>
        <taxon>Hexapoda</taxon>
        <taxon>Insecta</taxon>
        <taxon>Pterygota</taxon>
        <taxon>Neoptera</taxon>
        <taxon>Endopterygota</taxon>
        <taxon>Diptera</taxon>
        <taxon>Nematocera</taxon>
        <taxon>Chironomoidea</taxon>
        <taxon>Chironomidae</taxon>
        <taxon>Clunio</taxon>
    </lineage>
</organism>
<evidence type="ECO:0000313" key="15">
    <source>
        <dbReference type="Proteomes" id="UP000183832"/>
    </source>
</evidence>
<dbReference type="STRING" id="568069.A0A1J1J775"/>
<accession>A0A1J1J775</accession>
<dbReference type="AlphaFoldDB" id="A0A1J1J775"/>
<keyword evidence="3 12" id="KW-0813">Transport</keyword>
<keyword evidence="7" id="KW-0915">Sodium</keyword>
<evidence type="ECO:0000256" key="11">
    <source>
        <dbReference type="ARBA" id="ARBA00023303"/>
    </source>
</evidence>
<evidence type="ECO:0000256" key="10">
    <source>
        <dbReference type="ARBA" id="ARBA00023201"/>
    </source>
</evidence>
<name>A0A1J1J775_9DIPT</name>
<dbReference type="GO" id="GO:0005886">
    <property type="term" value="C:plasma membrane"/>
    <property type="evidence" value="ECO:0007669"/>
    <property type="project" value="TreeGrafter"/>
</dbReference>
<keyword evidence="15" id="KW-1185">Reference proteome</keyword>
<dbReference type="EMBL" id="CVRI01000074">
    <property type="protein sequence ID" value="CRL08251.1"/>
    <property type="molecule type" value="Genomic_DNA"/>
</dbReference>
<evidence type="ECO:0000256" key="13">
    <source>
        <dbReference type="SAM" id="Phobius"/>
    </source>
</evidence>
<dbReference type="Pfam" id="PF00858">
    <property type="entry name" value="ASC"/>
    <property type="match status" value="1"/>
</dbReference>
<evidence type="ECO:0000256" key="1">
    <source>
        <dbReference type="ARBA" id="ARBA00004141"/>
    </source>
</evidence>